<dbReference type="AlphaFoldDB" id="A0A0U9HAY9"/>
<evidence type="ECO:0000259" key="1">
    <source>
        <dbReference type="Pfam" id="PF07992"/>
    </source>
</evidence>
<dbReference type="GO" id="GO:0016491">
    <property type="term" value="F:oxidoreductase activity"/>
    <property type="evidence" value="ECO:0007669"/>
    <property type="project" value="InterPro"/>
</dbReference>
<protein>
    <submittedName>
        <fullName evidence="2">FAD-dependent pyridine nucleotide-disulfide oxidoreductase</fullName>
    </submittedName>
</protein>
<dbReference type="SUPFAM" id="SSF51905">
    <property type="entry name" value="FAD/NAD(P)-binding domain"/>
    <property type="match status" value="1"/>
</dbReference>
<name>A0A0U9HAY9_9BACI</name>
<reference evidence="3" key="1">
    <citation type="submission" date="2015-07" db="EMBL/GenBank/DDBJ databases">
        <title>Draft Genome Sequence of Oceanobacillus picturae Heshi-B3 that Was Isolated from Fermented Rice Bran with Aging Salted Mackerel, Which Was Named Heshiko as Traditional Fermented Seafood in Japan.</title>
        <authorList>
            <person name="Akuzawa S."/>
            <person name="Nakagawa J."/>
            <person name="Kanekatsu T."/>
            <person name="Kanesaki Y."/>
            <person name="Suzuki T."/>
        </authorList>
    </citation>
    <scope>NUCLEOTIDE SEQUENCE [LARGE SCALE GENOMIC DNA]</scope>
    <source>
        <strain evidence="3">Heshi-B3</strain>
    </source>
</reference>
<accession>A0A0U9HAY9</accession>
<comment type="caution">
    <text evidence="2">The sequence shown here is derived from an EMBL/GenBank/DDBJ whole genome shotgun (WGS) entry which is preliminary data.</text>
</comment>
<sequence>MVYNWSKDLVVCTNGHALLTDEQKEQLQGKGIKIIEQAVSSFLGQNGQLEKIRFKDGTEIERSGGFVMSELAPNLQPVANLNCEQEESGALKTDFFNRTSVKGLFAAGDSSYINPSQLVHAASDGSKTAAGVHMELTEEEF</sequence>
<evidence type="ECO:0000313" key="2">
    <source>
        <dbReference type="EMBL" id="GAQ19595.1"/>
    </source>
</evidence>
<evidence type="ECO:0000313" key="3">
    <source>
        <dbReference type="Proteomes" id="UP000052946"/>
    </source>
</evidence>
<proteinExistence type="predicted"/>
<gene>
    <name evidence="2" type="ORF">OPHB3_3568</name>
</gene>
<organism evidence="2 3">
    <name type="scientific">Oceanobacillus picturae</name>
    <dbReference type="NCBI Taxonomy" id="171693"/>
    <lineage>
        <taxon>Bacteria</taxon>
        <taxon>Bacillati</taxon>
        <taxon>Bacillota</taxon>
        <taxon>Bacilli</taxon>
        <taxon>Bacillales</taxon>
        <taxon>Bacillaceae</taxon>
        <taxon>Oceanobacillus</taxon>
    </lineage>
</organism>
<dbReference type="Pfam" id="PF07992">
    <property type="entry name" value="Pyr_redox_2"/>
    <property type="match status" value="1"/>
</dbReference>
<dbReference type="Gene3D" id="3.50.50.60">
    <property type="entry name" value="FAD/NAD(P)-binding domain"/>
    <property type="match status" value="2"/>
</dbReference>
<dbReference type="EMBL" id="BBXV01000054">
    <property type="protein sequence ID" value="GAQ19595.1"/>
    <property type="molecule type" value="Genomic_DNA"/>
</dbReference>
<dbReference type="InterPro" id="IPR036188">
    <property type="entry name" value="FAD/NAD-bd_sf"/>
</dbReference>
<dbReference type="InterPro" id="IPR023753">
    <property type="entry name" value="FAD/NAD-binding_dom"/>
</dbReference>
<reference evidence="2 3" key="2">
    <citation type="journal article" date="2016" name="Genome Announc.">
        <title>Draft Genome Sequence of Oceanobacillus picturae Heshi-B3, Isolated from Fermented Rice Bran in a Traditional Japanese Seafood Dish.</title>
        <authorList>
            <person name="Akuzawa S."/>
            <person name="Nagaoka J."/>
            <person name="Kanekatsu M."/>
            <person name="Kanesaki Y."/>
            <person name="Suzuki T."/>
        </authorList>
    </citation>
    <scope>NUCLEOTIDE SEQUENCE [LARGE SCALE GENOMIC DNA]</scope>
    <source>
        <strain evidence="2 3">Heshi-B3</strain>
    </source>
</reference>
<dbReference type="Proteomes" id="UP000052946">
    <property type="component" value="Unassembled WGS sequence"/>
</dbReference>
<feature type="domain" description="FAD/NAD(P)-binding" evidence="1">
    <location>
        <begin position="20"/>
        <end position="124"/>
    </location>
</feature>